<evidence type="ECO:0000313" key="2">
    <source>
        <dbReference type="EMBL" id="KIM86238.1"/>
    </source>
</evidence>
<dbReference type="AlphaFoldDB" id="A0A0C3BIU3"/>
<dbReference type="EMBL" id="KN832982">
    <property type="protein sequence ID" value="KIM86238.1"/>
    <property type="molecule type" value="Genomic_DNA"/>
</dbReference>
<name>A0A0C3BIU3_PILCF</name>
<dbReference type="HOGENOM" id="CLU_2850487_0_0_1"/>
<dbReference type="InParanoid" id="A0A0C3BIU3"/>
<reference evidence="2 3" key="1">
    <citation type="submission" date="2014-04" db="EMBL/GenBank/DDBJ databases">
        <authorList>
            <consortium name="DOE Joint Genome Institute"/>
            <person name="Kuo A."/>
            <person name="Tarkka M."/>
            <person name="Buscot F."/>
            <person name="Kohler A."/>
            <person name="Nagy L.G."/>
            <person name="Floudas D."/>
            <person name="Copeland A."/>
            <person name="Barry K.W."/>
            <person name="Cichocki N."/>
            <person name="Veneault-Fourrey C."/>
            <person name="LaButti K."/>
            <person name="Lindquist E.A."/>
            <person name="Lipzen A."/>
            <person name="Lundell T."/>
            <person name="Morin E."/>
            <person name="Murat C."/>
            <person name="Sun H."/>
            <person name="Tunlid A."/>
            <person name="Henrissat B."/>
            <person name="Grigoriev I.V."/>
            <person name="Hibbett D.S."/>
            <person name="Martin F."/>
            <person name="Nordberg H.P."/>
            <person name="Cantor M.N."/>
            <person name="Hua S.X."/>
        </authorList>
    </citation>
    <scope>NUCLEOTIDE SEQUENCE [LARGE SCALE GENOMIC DNA]</scope>
    <source>
        <strain evidence="2 3">F 1598</strain>
    </source>
</reference>
<feature type="compositionally biased region" description="Basic residues" evidence="1">
    <location>
        <begin position="11"/>
        <end position="24"/>
    </location>
</feature>
<evidence type="ECO:0000256" key="1">
    <source>
        <dbReference type="SAM" id="MobiDB-lite"/>
    </source>
</evidence>
<reference evidence="3" key="2">
    <citation type="submission" date="2015-01" db="EMBL/GenBank/DDBJ databases">
        <title>Evolutionary Origins and Diversification of the Mycorrhizal Mutualists.</title>
        <authorList>
            <consortium name="DOE Joint Genome Institute"/>
            <consortium name="Mycorrhizal Genomics Consortium"/>
            <person name="Kohler A."/>
            <person name="Kuo A."/>
            <person name="Nagy L.G."/>
            <person name="Floudas D."/>
            <person name="Copeland A."/>
            <person name="Barry K.W."/>
            <person name="Cichocki N."/>
            <person name="Veneault-Fourrey C."/>
            <person name="LaButti K."/>
            <person name="Lindquist E.A."/>
            <person name="Lipzen A."/>
            <person name="Lundell T."/>
            <person name="Morin E."/>
            <person name="Murat C."/>
            <person name="Riley R."/>
            <person name="Ohm R."/>
            <person name="Sun H."/>
            <person name="Tunlid A."/>
            <person name="Henrissat B."/>
            <person name="Grigoriev I.V."/>
            <person name="Hibbett D.S."/>
            <person name="Martin F."/>
        </authorList>
    </citation>
    <scope>NUCLEOTIDE SEQUENCE [LARGE SCALE GENOMIC DNA]</scope>
    <source>
        <strain evidence="3">F 1598</strain>
    </source>
</reference>
<organism evidence="2 3">
    <name type="scientific">Piloderma croceum (strain F 1598)</name>
    <dbReference type="NCBI Taxonomy" id="765440"/>
    <lineage>
        <taxon>Eukaryota</taxon>
        <taxon>Fungi</taxon>
        <taxon>Dikarya</taxon>
        <taxon>Basidiomycota</taxon>
        <taxon>Agaricomycotina</taxon>
        <taxon>Agaricomycetes</taxon>
        <taxon>Agaricomycetidae</taxon>
        <taxon>Atheliales</taxon>
        <taxon>Atheliaceae</taxon>
        <taxon>Piloderma</taxon>
    </lineage>
</organism>
<sequence length="65" mass="7287">MRTCLSVLDRKRSHKAPSRKLNKRRHTDTEILLPCTGTLNFCKIRPSLEQKSCDADSGACKLGVT</sequence>
<feature type="region of interest" description="Disordered" evidence="1">
    <location>
        <begin position="1"/>
        <end position="24"/>
    </location>
</feature>
<accession>A0A0C3BIU3</accession>
<keyword evidence="3" id="KW-1185">Reference proteome</keyword>
<evidence type="ECO:0000313" key="3">
    <source>
        <dbReference type="Proteomes" id="UP000054166"/>
    </source>
</evidence>
<proteinExistence type="predicted"/>
<dbReference type="Proteomes" id="UP000054166">
    <property type="component" value="Unassembled WGS sequence"/>
</dbReference>
<gene>
    <name evidence="2" type="ORF">PILCRDRAFT_816170</name>
</gene>
<protein>
    <submittedName>
        <fullName evidence="2">Uncharacterized protein</fullName>
    </submittedName>
</protein>